<dbReference type="AlphaFoldDB" id="A0A2K9PJY1"/>
<protein>
    <submittedName>
        <fullName evidence="1">Uncharacterized protein</fullName>
    </submittedName>
</protein>
<gene>
    <name evidence="1" type="ORF">C1H87_00845</name>
</gene>
<organism evidence="1 2">
    <name type="scientific">Flavivirga eckloniae</name>
    <dbReference type="NCBI Taxonomy" id="1803846"/>
    <lineage>
        <taxon>Bacteria</taxon>
        <taxon>Pseudomonadati</taxon>
        <taxon>Bacteroidota</taxon>
        <taxon>Flavobacteriia</taxon>
        <taxon>Flavobacteriales</taxon>
        <taxon>Flavobacteriaceae</taxon>
        <taxon>Flavivirga</taxon>
    </lineage>
</organism>
<dbReference type="OrthoDB" id="1437252at2"/>
<dbReference type="RefSeq" id="WP_102754002.1">
    <property type="nucleotide sequence ID" value="NZ_CP025791.1"/>
</dbReference>
<dbReference type="EMBL" id="CP025791">
    <property type="protein sequence ID" value="AUP77342.1"/>
    <property type="molecule type" value="Genomic_DNA"/>
</dbReference>
<evidence type="ECO:0000313" key="2">
    <source>
        <dbReference type="Proteomes" id="UP000235826"/>
    </source>
</evidence>
<proteinExistence type="predicted"/>
<keyword evidence="2" id="KW-1185">Reference proteome</keyword>
<name>A0A2K9PJY1_9FLAO</name>
<sequence length="136" mass="15582">MIALEFLKSELKSHNLELKPKSDGREGVDFLIGNHQIYLQPLDLDTVTQSIKIAKQDLGELNDNLFIALVLIIEKQPIVVYVIPSKELQYSNNNFFVSNDVSLMPSLSNWEIKISSKSFKELEKYTLNNMINKLKV</sequence>
<accession>A0A2K9PJY1</accession>
<reference evidence="1 2" key="1">
    <citation type="submission" date="2018-01" db="EMBL/GenBank/DDBJ databases">
        <title>Complete genome sequence of Flavivirga eckloniae ECD14 isolated from seaweed Ecklonia cava.</title>
        <authorList>
            <person name="Lee J.H."/>
            <person name="Baik K.S."/>
            <person name="Seong C.N."/>
        </authorList>
    </citation>
    <scope>NUCLEOTIDE SEQUENCE [LARGE SCALE GENOMIC DNA]</scope>
    <source>
        <strain evidence="1 2">ECD14</strain>
    </source>
</reference>
<evidence type="ECO:0000313" key="1">
    <source>
        <dbReference type="EMBL" id="AUP77342.1"/>
    </source>
</evidence>
<dbReference type="KEGG" id="fek:C1H87_00845"/>
<dbReference type="Proteomes" id="UP000235826">
    <property type="component" value="Chromosome"/>
</dbReference>